<protein>
    <submittedName>
        <fullName evidence="1">Four helix bundle protein</fullName>
    </submittedName>
</protein>
<dbReference type="CDD" id="cd16377">
    <property type="entry name" value="23S_rRNA_IVP_like"/>
    <property type="match status" value="1"/>
</dbReference>
<dbReference type="InterPro" id="IPR036583">
    <property type="entry name" value="23S_rRNA_IVS_sf"/>
</dbReference>
<dbReference type="Proteomes" id="UP000251402">
    <property type="component" value="Chromosome"/>
</dbReference>
<dbReference type="SUPFAM" id="SSF158446">
    <property type="entry name" value="IVS-encoded protein-like"/>
    <property type="match status" value="1"/>
</dbReference>
<proteinExistence type="predicted"/>
<dbReference type="Gene3D" id="1.20.1440.60">
    <property type="entry name" value="23S rRNA-intervening sequence"/>
    <property type="match status" value="1"/>
</dbReference>
<name>A0A5C1I5N2_9SPHI</name>
<dbReference type="KEGG" id="mrub:DEO27_026545"/>
<dbReference type="EMBL" id="CP043450">
    <property type="protein sequence ID" value="QEM13417.1"/>
    <property type="molecule type" value="Genomic_DNA"/>
</dbReference>
<dbReference type="Pfam" id="PF05635">
    <property type="entry name" value="23S_rRNA_IVP"/>
    <property type="match status" value="1"/>
</dbReference>
<dbReference type="PANTHER" id="PTHR38471">
    <property type="entry name" value="FOUR HELIX BUNDLE PROTEIN"/>
    <property type="match status" value="1"/>
</dbReference>
<evidence type="ECO:0000313" key="1">
    <source>
        <dbReference type="EMBL" id="QEM13417.1"/>
    </source>
</evidence>
<gene>
    <name evidence="1" type="ORF">DEO27_026545</name>
</gene>
<keyword evidence="2" id="KW-1185">Reference proteome</keyword>
<dbReference type="InterPro" id="IPR012657">
    <property type="entry name" value="23S_rRNA-intervening_sequence"/>
</dbReference>
<sequence length="123" mass="14519">MGNYKDLLLYKKSFSLAMEIYTITKRFPREEMFSLTDQIRRSSRSVNICTIEAYRKRRFPNHFVSKLTDVDMENSETQGWLEFSLACEYITKEVYDRLYLLSDEIGRLAQYMIDNPGKFGAGL</sequence>
<reference evidence="1" key="1">
    <citation type="submission" date="2019-08" db="EMBL/GenBank/DDBJ databases">
        <title>Comparative genome analysis confer to the adaptation heavy metal polluted environment.</title>
        <authorList>
            <person name="Li Y."/>
        </authorList>
    </citation>
    <scope>NUCLEOTIDE SEQUENCE [LARGE SCALE GENOMIC DNA]</scope>
    <source>
        <strain evidence="1">P1</strain>
    </source>
</reference>
<dbReference type="AlphaFoldDB" id="A0A5C1I5N2"/>
<dbReference type="PANTHER" id="PTHR38471:SF2">
    <property type="entry name" value="FOUR HELIX BUNDLE PROTEIN"/>
    <property type="match status" value="1"/>
</dbReference>
<dbReference type="OrthoDB" id="9811959at2"/>
<dbReference type="NCBIfam" id="TIGR02436">
    <property type="entry name" value="four helix bundle protein"/>
    <property type="match status" value="1"/>
</dbReference>
<organism evidence="1 2">
    <name type="scientific">Mucilaginibacter rubeus</name>
    <dbReference type="NCBI Taxonomy" id="2027860"/>
    <lineage>
        <taxon>Bacteria</taxon>
        <taxon>Pseudomonadati</taxon>
        <taxon>Bacteroidota</taxon>
        <taxon>Sphingobacteriia</taxon>
        <taxon>Sphingobacteriales</taxon>
        <taxon>Sphingobacteriaceae</taxon>
        <taxon>Mucilaginibacter</taxon>
    </lineage>
</organism>
<evidence type="ECO:0000313" key="2">
    <source>
        <dbReference type="Proteomes" id="UP000251402"/>
    </source>
</evidence>
<accession>A0A5C1I5N2</accession>
<dbReference type="RefSeq" id="WP_112574587.1">
    <property type="nucleotide sequence ID" value="NZ_CP043450.1"/>
</dbReference>